<evidence type="ECO:0000313" key="2">
    <source>
        <dbReference type="EMBL" id="EIA32486.1"/>
    </source>
</evidence>
<proteinExistence type="predicted"/>
<protein>
    <submittedName>
        <fullName evidence="2">Family 2 glycosyl transferase</fullName>
    </submittedName>
</protein>
<sequence length="92" mass="10542">MPHISIGVPFHNVEEYLPQCLESIIDQTFTDFEVIMVDDGSTDGSFEICQKYVAKDSRFKLFYQENGGVAKARNNCLRHMTGDFITWIDSDD</sequence>
<dbReference type="PATRIC" id="fig|1108963.3.peg.814"/>
<dbReference type="GO" id="GO:0016758">
    <property type="term" value="F:hexosyltransferase activity"/>
    <property type="evidence" value="ECO:0007669"/>
    <property type="project" value="UniProtKB-ARBA"/>
</dbReference>
<dbReference type="Pfam" id="PF00535">
    <property type="entry name" value="Glycos_transf_2"/>
    <property type="match status" value="1"/>
</dbReference>
<dbReference type="SUPFAM" id="SSF53448">
    <property type="entry name" value="Nucleotide-diphospho-sugar transferases"/>
    <property type="match status" value="1"/>
</dbReference>
<evidence type="ECO:0000313" key="3">
    <source>
        <dbReference type="Proteomes" id="UP000003657"/>
    </source>
</evidence>
<dbReference type="PANTHER" id="PTHR22916">
    <property type="entry name" value="GLYCOSYLTRANSFERASE"/>
    <property type="match status" value="1"/>
</dbReference>
<feature type="domain" description="Glycosyltransferase 2-like" evidence="1">
    <location>
        <begin position="5"/>
        <end position="92"/>
    </location>
</feature>
<gene>
    <name evidence="2" type="ORF">SMXD51_00653</name>
</gene>
<dbReference type="PANTHER" id="PTHR22916:SF3">
    <property type="entry name" value="UDP-GLCNAC:BETAGAL BETA-1,3-N-ACETYLGLUCOSAMINYLTRANSFERASE-LIKE PROTEIN 1"/>
    <property type="match status" value="1"/>
</dbReference>
<dbReference type="Gene3D" id="3.90.550.10">
    <property type="entry name" value="Spore Coat Polysaccharide Biosynthesis Protein SpsA, Chain A"/>
    <property type="match status" value="1"/>
</dbReference>
<dbReference type="InterPro" id="IPR029044">
    <property type="entry name" value="Nucleotide-diphossugar_trans"/>
</dbReference>
<dbReference type="InterPro" id="IPR001173">
    <property type="entry name" value="Glyco_trans_2-like"/>
</dbReference>
<dbReference type="EMBL" id="AICL01000003">
    <property type="protein sequence ID" value="EIA32486.1"/>
    <property type="molecule type" value="Genomic_DNA"/>
</dbReference>
<evidence type="ECO:0000259" key="1">
    <source>
        <dbReference type="Pfam" id="PF00535"/>
    </source>
</evidence>
<organism evidence="2 3">
    <name type="scientific">Ligilactobacillus salivarius SMXD51</name>
    <dbReference type="NCBI Taxonomy" id="1108963"/>
    <lineage>
        <taxon>Bacteria</taxon>
        <taxon>Bacillati</taxon>
        <taxon>Bacillota</taxon>
        <taxon>Bacilli</taxon>
        <taxon>Lactobacillales</taxon>
        <taxon>Lactobacillaceae</taxon>
        <taxon>Ligilactobacillus</taxon>
    </lineage>
</organism>
<keyword evidence="2" id="KW-0808">Transferase</keyword>
<dbReference type="AlphaFoldDB" id="H7FY86"/>
<dbReference type="RefSeq" id="WP_003709038.1">
    <property type="nucleotide sequence ID" value="NZ_AICL01000003.1"/>
</dbReference>
<comment type="caution">
    <text evidence="2">The sequence shown here is derived from an EMBL/GenBank/DDBJ whole genome shotgun (WGS) entry which is preliminary data.</text>
</comment>
<accession>H7FY86</accession>
<name>H7FY86_9LACO</name>
<dbReference type="Proteomes" id="UP000003657">
    <property type="component" value="Unassembled WGS sequence"/>
</dbReference>
<dbReference type="HOGENOM" id="CLU_025996_22_3_9"/>
<dbReference type="CDD" id="cd00761">
    <property type="entry name" value="Glyco_tranf_GTA_type"/>
    <property type="match status" value="1"/>
</dbReference>
<reference evidence="2 3" key="1">
    <citation type="journal article" date="2012" name="J. Bacteriol.">
        <title>Genome Sequence of Lactobacillus salivarius SMXD51, a Potential Probiotic Strain Isolated from Chicken Cecum, Showing Anti-Campylobacter Activity.</title>
        <authorList>
            <person name="Kergourlay G."/>
            <person name="Messaoudi S."/>
            <person name="Dousset X."/>
            <person name="Prevost H."/>
        </authorList>
    </citation>
    <scope>NUCLEOTIDE SEQUENCE [LARGE SCALE GENOMIC DNA]</scope>
    <source>
        <strain evidence="2 3">SMXD51</strain>
    </source>
</reference>